<reference evidence="2" key="1">
    <citation type="journal article" date="2019" name="Int. J. Syst. Evol. Microbiol.">
        <title>The Global Catalogue of Microorganisms (GCM) 10K type strain sequencing project: providing services to taxonomists for standard genome sequencing and annotation.</title>
        <authorList>
            <consortium name="The Broad Institute Genomics Platform"/>
            <consortium name="The Broad Institute Genome Sequencing Center for Infectious Disease"/>
            <person name="Wu L."/>
            <person name="Ma J."/>
        </authorList>
    </citation>
    <scope>NUCLEOTIDE SEQUENCE [LARGE SCALE GENOMIC DNA]</scope>
    <source>
        <strain evidence="2">JCM 3399</strain>
    </source>
</reference>
<evidence type="ECO:0000313" key="1">
    <source>
        <dbReference type="EMBL" id="GGU73767.1"/>
    </source>
</evidence>
<proteinExistence type="predicted"/>
<dbReference type="Gene3D" id="1.20.120.450">
    <property type="entry name" value="dinb family like domain"/>
    <property type="match status" value="1"/>
</dbReference>
<organism evidence="1 2">
    <name type="scientific">Streptomyces albospinus</name>
    <dbReference type="NCBI Taxonomy" id="285515"/>
    <lineage>
        <taxon>Bacteria</taxon>
        <taxon>Bacillati</taxon>
        <taxon>Actinomycetota</taxon>
        <taxon>Actinomycetes</taxon>
        <taxon>Kitasatosporales</taxon>
        <taxon>Streptomycetaceae</taxon>
        <taxon>Streptomyces</taxon>
    </lineage>
</organism>
<dbReference type="SUPFAM" id="SSF109854">
    <property type="entry name" value="DinB/YfiT-like putative metalloenzymes"/>
    <property type="match status" value="1"/>
</dbReference>
<name>A0ABQ2VAB3_9ACTN</name>
<evidence type="ECO:0000313" key="2">
    <source>
        <dbReference type="Proteomes" id="UP000654471"/>
    </source>
</evidence>
<dbReference type="InterPro" id="IPR034660">
    <property type="entry name" value="DinB/YfiT-like"/>
</dbReference>
<comment type="caution">
    <text evidence="1">The sequence shown here is derived from an EMBL/GenBank/DDBJ whole genome shotgun (WGS) entry which is preliminary data.</text>
</comment>
<dbReference type="Proteomes" id="UP000654471">
    <property type="component" value="Unassembled WGS sequence"/>
</dbReference>
<keyword evidence="2" id="KW-1185">Reference proteome</keyword>
<dbReference type="Pfam" id="PF04978">
    <property type="entry name" value="MST"/>
    <property type="match status" value="1"/>
</dbReference>
<sequence>MDFHRETLALKCAGLDDDQLRVASVAPSPMTLLGLVQHLAEVERNWFQRVFAGRDLPQVYEEGGGDGFALAPDRGIEEALATWRAEVARGRELITGASLDDSGKLSDEEARQVGDQGISLRWILVHMIEEYARHNGHADLLRERIDGLTGA</sequence>
<gene>
    <name evidence="1" type="ORF">GCM10010211_44700</name>
</gene>
<accession>A0ABQ2VAB3</accession>
<dbReference type="EMBL" id="BMRP01000015">
    <property type="protein sequence ID" value="GGU73767.1"/>
    <property type="molecule type" value="Genomic_DNA"/>
</dbReference>
<dbReference type="InterPro" id="IPR007061">
    <property type="entry name" value="MST-like"/>
</dbReference>
<protein>
    <submittedName>
        <fullName evidence="1">Mini-circle uncharacterized 19.1 kDa protein</fullName>
    </submittedName>
</protein>